<comment type="similarity">
    <text evidence="1">Belongs to the ParB family.</text>
</comment>
<gene>
    <name evidence="4" type="ORF">WA1_50795</name>
</gene>
<comment type="caution">
    <text evidence="4">The sequence shown here is derived from an EMBL/GenBank/DDBJ whole genome shotgun (WGS) entry which is preliminary data.</text>
</comment>
<dbReference type="FunFam" id="3.90.1530.30:FF:000001">
    <property type="entry name" value="Chromosome partitioning protein ParB"/>
    <property type="match status" value="1"/>
</dbReference>
<feature type="domain" description="ParB-like N-terminal" evidence="3">
    <location>
        <begin position="27"/>
        <end position="117"/>
    </location>
</feature>
<dbReference type="InterPro" id="IPR041468">
    <property type="entry name" value="HTH_ParB/Spo0J"/>
</dbReference>
<proteinExistence type="inferred from homology"/>
<name>A0A139WQ08_9CYAN</name>
<dbReference type="RefSeq" id="WP_017740760.1">
    <property type="nucleotide sequence ID" value="NZ_KQ976356.1"/>
</dbReference>
<dbReference type="PANTHER" id="PTHR33375">
    <property type="entry name" value="CHROMOSOME-PARTITIONING PROTEIN PARB-RELATED"/>
    <property type="match status" value="1"/>
</dbReference>
<dbReference type="GO" id="GO:0003677">
    <property type="term" value="F:DNA binding"/>
    <property type="evidence" value="ECO:0007669"/>
    <property type="project" value="UniProtKB-KW"/>
</dbReference>
<organism evidence="4 5">
    <name type="scientific">Scytonema hofmannii PCC 7110</name>
    <dbReference type="NCBI Taxonomy" id="128403"/>
    <lineage>
        <taxon>Bacteria</taxon>
        <taxon>Bacillati</taxon>
        <taxon>Cyanobacteriota</taxon>
        <taxon>Cyanophyceae</taxon>
        <taxon>Nostocales</taxon>
        <taxon>Scytonemataceae</taxon>
        <taxon>Scytonema</taxon>
    </lineage>
</organism>
<reference evidence="4 5" key="1">
    <citation type="journal article" date="2013" name="Genome Biol. Evol.">
        <title>Genomes of Stigonematalean cyanobacteria (subsection V) and the evolution of oxygenic photosynthesis from prokaryotes to plastids.</title>
        <authorList>
            <person name="Dagan T."/>
            <person name="Roettger M."/>
            <person name="Stucken K."/>
            <person name="Landan G."/>
            <person name="Koch R."/>
            <person name="Major P."/>
            <person name="Gould S.B."/>
            <person name="Goremykin V.V."/>
            <person name="Rippka R."/>
            <person name="Tandeau de Marsac N."/>
            <person name="Gugger M."/>
            <person name="Lockhart P.J."/>
            <person name="Allen J.F."/>
            <person name="Brune I."/>
            <person name="Maus I."/>
            <person name="Puhler A."/>
            <person name="Martin W.F."/>
        </authorList>
    </citation>
    <scope>NUCLEOTIDE SEQUENCE [LARGE SCALE GENOMIC DNA]</scope>
    <source>
        <strain evidence="4 5">PCC 7110</strain>
    </source>
</reference>
<dbReference type="NCBIfam" id="TIGR00180">
    <property type="entry name" value="parB_part"/>
    <property type="match status" value="1"/>
</dbReference>
<dbReference type="Proteomes" id="UP000076925">
    <property type="component" value="Unassembled WGS sequence"/>
</dbReference>
<dbReference type="SUPFAM" id="SSF109709">
    <property type="entry name" value="KorB DNA-binding domain-like"/>
    <property type="match status" value="1"/>
</dbReference>
<dbReference type="InterPro" id="IPR004437">
    <property type="entry name" value="ParB/RepB/Spo0J"/>
</dbReference>
<dbReference type="Pfam" id="PF17762">
    <property type="entry name" value="HTH_ParB"/>
    <property type="match status" value="1"/>
</dbReference>
<dbReference type="InterPro" id="IPR036086">
    <property type="entry name" value="ParB/Sulfiredoxin_sf"/>
</dbReference>
<keyword evidence="5" id="KW-1185">Reference proteome</keyword>
<dbReference type="EMBL" id="ANNX02000078">
    <property type="protein sequence ID" value="KYC34520.1"/>
    <property type="molecule type" value="Genomic_DNA"/>
</dbReference>
<dbReference type="AlphaFoldDB" id="A0A139WQ08"/>
<dbReference type="InterPro" id="IPR050336">
    <property type="entry name" value="Chromosome_partition/occlusion"/>
</dbReference>
<evidence type="ECO:0000256" key="1">
    <source>
        <dbReference type="ARBA" id="ARBA00006295"/>
    </source>
</evidence>
<protein>
    <submittedName>
        <fullName evidence="4">Chromosome partitioning protein ParB</fullName>
    </submittedName>
</protein>
<dbReference type="SUPFAM" id="SSF110849">
    <property type="entry name" value="ParB/Sulfiredoxin"/>
    <property type="match status" value="1"/>
</dbReference>
<evidence type="ECO:0000313" key="5">
    <source>
        <dbReference type="Proteomes" id="UP000076925"/>
    </source>
</evidence>
<dbReference type="PANTHER" id="PTHR33375:SF7">
    <property type="entry name" value="CHROMOSOME 2-PARTITIONING PROTEIN PARB-RELATED"/>
    <property type="match status" value="1"/>
</dbReference>
<evidence type="ECO:0000313" key="4">
    <source>
        <dbReference type="EMBL" id="KYC34520.1"/>
    </source>
</evidence>
<dbReference type="GO" id="GO:0005694">
    <property type="term" value="C:chromosome"/>
    <property type="evidence" value="ECO:0007669"/>
    <property type="project" value="TreeGrafter"/>
</dbReference>
<accession>A0A139WQ08</accession>
<evidence type="ECO:0000256" key="2">
    <source>
        <dbReference type="ARBA" id="ARBA00023125"/>
    </source>
</evidence>
<dbReference type="Gene3D" id="3.90.1530.30">
    <property type="match status" value="1"/>
</dbReference>
<dbReference type="InterPro" id="IPR003115">
    <property type="entry name" value="ParB_N"/>
</dbReference>
<sequence>MSDRTLEKMSGLDDLFGEPEANLTPQATLPIEQIVLPESQPRRYFDQEKLESLANSIKEVGLLEPIVVRPIGDDAYELIAGERRLKACKIAKLENIAVNIIECDETRANHIRLIENLQREDLNPVEETEGILALLALRLSISQDEIVKLLQKMENEAKGKITRNVTGSPQAMLVEEIFSALGRMKWDSFVRNRLPLLRLPENILVALRSGEIEYTKARAIAQVKSDSDRATILDKAIKDSLSLEEIKALTKTCQGEITTPEIQLKYKELTKKLGVSKVWENPKKRKALEKLLNQIEQLLDAETSAD</sequence>
<keyword evidence="2" id="KW-0238">DNA-binding</keyword>
<dbReference type="Pfam" id="PF02195">
    <property type="entry name" value="ParB_N"/>
    <property type="match status" value="1"/>
</dbReference>
<dbReference type="CDD" id="cd16393">
    <property type="entry name" value="SPO0J_N"/>
    <property type="match status" value="1"/>
</dbReference>
<dbReference type="STRING" id="128403.WA1_50795"/>
<evidence type="ECO:0000259" key="3">
    <source>
        <dbReference type="SMART" id="SM00470"/>
    </source>
</evidence>
<dbReference type="GO" id="GO:0007059">
    <property type="term" value="P:chromosome segregation"/>
    <property type="evidence" value="ECO:0007669"/>
    <property type="project" value="TreeGrafter"/>
</dbReference>
<dbReference type="SMART" id="SM00470">
    <property type="entry name" value="ParB"/>
    <property type="match status" value="1"/>
</dbReference>
<dbReference type="Gene3D" id="1.10.10.2830">
    <property type="match status" value="1"/>
</dbReference>